<dbReference type="GO" id="GO:0008146">
    <property type="term" value="F:sulfotransferase activity"/>
    <property type="evidence" value="ECO:0007669"/>
    <property type="project" value="InterPro"/>
</dbReference>
<feature type="chain" id="PRO_5040341707" evidence="1">
    <location>
        <begin position="24"/>
        <end position="368"/>
    </location>
</feature>
<proteinExistence type="predicted"/>
<keyword evidence="1" id="KW-0732">Signal</keyword>
<evidence type="ECO:0000256" key="1">
    <source>
        <dbReference type="SAM" id="SignalP"/>
    </source>
</evidence>
<protein>
    <submittedName>
        <fullName evidence="2">Uncharacterized protein</fullName>
    </submittedName>
</protein>
<dbReference type="GO" id="GO:0016020">
    <property type="term" value="C:membrane"/>
    <property type="evidence" value="ECO:0007669"/>
    <property type="project" value="InterPro"/>
</dbReference>
<evidence type="ECO:0000313" key="3">
    <source>
        <dbReference type="Proteomes" id="UP001153069"/>
    </source>
</evidence>
<evidence type="ECO:0000313" key="2">
    <source>
        <dbReference type="EMBL" id="CAB9528103.1"/>
    </source>
</evidence>
<reference evidence="2" key="1">
    <citation type="submission" date="2020-06" db="EMBL/GenBank/DDBJ databases">
        <authorList>
            <consortium name="Plant Systems Biology data submission"/>
        </authorList>
    </citation>
    <scope>NUCLEOTIDE SEQUENCE</scope>
    <source>
        <strain evidence="2">D6</strain>
    </source>
</reference>
<dbReference type="OrthoDB" id="43438at2759"/>
<comment type="caution">
    <text evidence="2">The sequence shown here is derived from an EMBL/GenBank/DDBJ whole genome shotgun (WGS) entry which is preliminary data.</text>
</comment>
<dbReference type="EMBL" id="CAICTM010002145">
    <property type="protein sequence ID" value="CAB9528103.1"/>
    <property type="molecule type" value="Genomic_DNA"/>
</dbReference>
<organism evidence="2 3">
    <name type="scientific">Seminavis robusta</name>
    <dbReference type="NCBI Taxonomy" id="568900"/>
    <lineage>
        <taxon>Eukaryota</taxon>
        <taxon>Sar</taxon>
        <taxon>Stramenopiles</taxon>
        <taxon>Ochrophyta</taxon>
        <taxon>Bacillariophyta</taxon>
        <taxon>Bacillariophyceae</taxon>
        <taxon>Bacillariophycidae</taxon>
        <taxon>Naviculales</taxon>
        <taxon>Naviculaceae</taxon>
        <taxon>Seminavis</taxon>
    </lineage>
</organism>
<accession>A0A9N8HZ20</accession>
<dbReference type="AlphaFoldDB" id="A0A9N8HZ20"/>
<feature type="signal peptide" evidence="1">
    <location>
        <begin position="1"/>
        <end position="23"/>
    </location>
</feature>
<dbReference type="Proteomes" id="UP001153069">
    <property type="component" value="Unassembled WGS sequence"/>
</dbReference>
<name>A0A9N8HZ20_9STRA</name>
<sequence>MILVLLVVRETSLLFLFQGQVQSMPATRVSQQEDSDKEESPKPGDVFVPGSLSLSRLETYHKCFVDPCQYRHHYRREITCDVSDKYNLTYYMIGKAASSTCRSIMNETFQADDMGCLPEEETAVNDKMFRFTFVRDPYSRFLSAYRQAFLISFKRGRKTPVPEKYYPSFKEPFENMTMADYLHLFERARGKEKMKSAMQNFILAYDAEFPFDGHLRLQVPRLAAIETGRTRRLEGIFDTKDIDEQFAQIASMVDAPPPPRSLKVHVRDKEVQIDATDLTRRLRRKICQLSAIDYCCLNYELPEACKGAVQCQWKAAPENPEELLIESLSQYPPPRDESSKETCQAQRKEFNRAVRKFGNTYRMVVESL</sequence>
<keyword evidence="3" id="KW-1185">Reference proteome</keyword>
<dbReference type="Pfam" id="PF03567">
    <property type="entry name" value="Sulfotransfer_2"/>
    <property type="match status" value="1"/>
</dbReference>
<dbReference type="InterPro" id="IPR005331">
    <property type="entry name" value="Sulfotransferase"/>
</dbReference>
<gene>
    <name evidence="2" type="ORF">SEMRO_2147_G316520.1</name>
</gene>